<keyword evidence="2" id="KW-0732">Signal</keyword>
<name>A0A6N2VUP4_9FIRM</name>
<dbReference type="Gene3D" id="1.10.10.2520">
    <property type="entry name" value="Cell wall hydrolase SleB, domain 1"/>
    <property type="match status" value="1"/>
</dbReference>
<evidence type="ECO:0000259" key="3">
    <source>
        <dbReference type="Pfam" id="PF07486"/>
    </source>
</evidence>
<dbReference type="EMBL" id="CACRTG010000039">
    <property type="protein sequence ID" value="VYT34175.1"/>
    <property type="molecule type" value="Genomic_DNA"/>
</dbReference>
<feature type="chain" id="PRO_5026995072" evidence="2">
    <location>
        <begin position="29"/>
        <end position="305"/>
    </location>
</feature>
<dbReference type="Pfam" id="PF07486">
    <property type="entry name" value="Hydrolase_2"/>
    <property type="match status" value="1"/>
</dbReference>
<dbReference type="InterPro" id="IPR042047">
    <property type="entry name" value="SleB_dom1"/>
</dbReference>
<feature type="domain" description="Cell wall hydrolase SleB" evidence="3">
    <location>
        <begin position="214"/>
        <end position="293"/>
    </location>
</feature>
<proteinExistence type="predicted"/>
<dbReference type="InterPro" id="IPR011105">
    <property type="entry name" value="Cell_wall_hydrolase_SleB"/>
</dbReference>
<feature type="signal peptide" evidence="2">
    <location>
        <begin position="1"/>
        <end position="28"/>
    </location>
</feature>
<reference evidence="4" key="1">
    <citation type="submission" date="2019-11" db="EMBL/GenBank/DDBJ databases">
        <authorList>
            <person name="Feng L."/>
        </authorList>
    </citation>
    <scope>NUCLEOTIDE SEQUENCE</scope>
    <source>
        <strain evidence="4">CnexileLFYP112</strain>
    </source>
</reference>
<feature type="region of interest" description="Disordered" evidence="1">
    <location>
        <begin position="165"/>
        <end position="189"/>
    </location>
</feature>
<protein>
    <submittedName>
        <fullName evidence="4">Spore cortex-lytic enzyme</fullName>
    </submittedName>
</protein>
<sequence length="305" mass="32356">MRREKKRVIISFALTACMVFTTEFGSLAADTQSDAQPIETINHETTISPLAETWNEIPETAAVAEATQVWHGKALANVESEADVLAEAVDGGEVVGKMYTNTILTVEERGDVWSKVSSGSVVGYVKNEMLAFGSDAVARAAAIDMTNPQDAKTLEEIAAEEAAKKAAEEEAARKAAEEAARQSGSSVRYDEAMSASADDQTLLAAIIYCEAGNQPHDGKVGVGAVILNRVRSGSFPNSIREVIYQAGQFGPAITGKLDRVLASGNIPAECYQAAADALAGYNPIGDALYFGNGNYGQLIGDHYFH</sequence>
<evidence type="ECO:0000313" key="4">
    <source>
        <dbReference type="EMBL" id="VYT34175.1"/>
    </source>
</evidence>
<evidence type="ECO:0000256" key="1">
    <source>
        <dbReference type="SAM" id="MobiDB-lite"/>
    </source>
</evidence>
<feature type="compositionally biased region" description="Basic and acidic residues" evidence="1">
    <location>
        <begin position="165"/>
        <end position="180"/>
    </location>
</feature>
<gene>
    <name evidence="4" type="primary">sleB_2</name>
    <name evidence="4" type="ORF">CNLFYP112_02940</name>
</gene>
<evidence type="ECO:0000256" key="2">
    <source>
        <dbReference type="SAM" id="SignalP"/>
    </source>
</evidence>
<organism evidence="4">
    <name type="scientific">[Clostridium] nexile</name>
    <dbReference type="NCBI Taxonomy" id="29361"/>
    <lineage>
        <taxon>Bacteria</taxon>
        <taxon>Bacillati</taxon>
        <taxon>Bacillota</taxon>
        <taxon>Clostridia</taxon>
        <taxon>Lachnospirales</taxon>
        <taxon>Lachnospiraceae</taxon>
        <taxon>Tyzzerella</taxon>
    </lineage>
</organism>
<dbReference type="AlphaFoldDB" id="A0A6N2VUP4"/>
<accession>A0A6N2VUP4</accession>
<dbReference type="GO" id="GO:0016787">
    <property type="term" value="F:hydrolase activity"/>
    <property type="evidence" value="ECO:0007669"/>
    <property type="project" value="InterPro"/>
</dbReference>